<accession>V4RUN7</accession>
<dbReference type="PATRIC" id="fig|631454.5.peg.564"/>
<dbReference type="GO" id="GO:0006605">
    <property type="term" value="P:protein targeting"/>
    <property type="evidence" value="ECO:0007669"/>
    <property type="project" value="UniProtKB-UniRule"/>
</dbReference>
<dbReference type="PANTHER" id="PTHR30065">
    <property type="entry name" value="FLAGELLAR BIOSYNTHETIC PROTEIN FLIR"/>
    <property type="match status" value="1"/>
</dbReference>
<reference evidence="11 12" key="1">
    <citation type="journal article" date="2014" name="Genome Announc.">
        <title>Draft Genome Sequence of Lutibaculum baratangense Strain AMV1T, Isolated from a Mud Volcano in Andamans, India.</title>
        <authorList>
            <person name="Singh A."/>
            <person name="Sreenivas A."/>
            <person name="Sathyanarayana Reddy G."/>
            <person name="Pinnaka A.K."/>
            <person name="Shivaji S."/>
        </authorList>
    </citation>
    <scope>NUCLEOTIDE SEQUENCE [LARGE SCALE GENOMIC DNA]</scope>
    <source>
        <strain evidence="11 12">AMV1</strain>
    </source>
</reference>
<keyword evidence="8 10" id="KW-0975">Bacterial flagellum</keyword>
<evidence type="ECO:0000256" key="10">
    <source>
        <dbReference type="RuleBase" id="RU362071"/>
    </source>
</evidence>
<dbReference type="EMBL" id="AWXZ01000013">
    <property type="protein sequence ID" value="ESR26790.1"/>
    <property type="molecule type" value="Genomic_DNA"/>
</dbReference>
<protein>
    <recommendedName>
        <fullName evidence="3 9">Flagellar biosynthetic protein FliR</fullName>
    </recommendedName>
</protein>
<evidence type="ECO:0000256" key="9">
    <source>
        <dbReference type="NCBIfam" id="TIGR01400"/>
    </source>
</evidence>
<evidence type="ECO:0000256" key="7">
    <source>
        <dbReference type="ARBA" id="ARBA00023136"/>
    </source>
</evidence>
<dbReference type="InterPro" id="IPR002010">
    <property type="entry name" value="T3SS_IM_R"/>
</dbReference>
<dbReference type="PANTHER" id="PTHR30065:SF8">
    <property type="entry name" value="FLAGELLAR BIOSYNTHETIC PROTEIN FLIR"/>
    <property type="match status" value="1"/>
</dbReference>
<feature type="transmembrane region" description="Helical" evidence="10">
    <location>
        <begin position="179"/>
        <end position="200"/>
    </location>
</feature>
<evidence type="ECO:0000256" key="1">
    <source>
        <dbReference type="ARBA" id="ARBA00002578"/>
    </source>
</evidence>
<dbReference type="AlphaFoldDB" id="V4RUN7"/>
<name>V4RUN7_9HYPH</name>
<keyword evidence="11" id="KW-0969">Cilium</keyword>
<keyword evidence="12" id="KW-1185">Reference proteome</keyword>
<keyword evidence="5 10" id="KW-0812">Transmembrane</keyword>
<evidence type="ECO:0000256" key="3">
    <source>
        <dbReference type="ARBA" id="ARBA00021717"/>
    </source>
</evidence>
<keyword evidence="6 10" id="KW-1133">Transmembrane helix</keyword>
<dbReference type="NCBIfam" id="TIGR01400">
    <property type="entry name" value="fliR"/>
    <property type="match status" value="1"/>
</dbReference>
<comment type="subcellular location">
    <subcellularLocation>
        <location evidence="10">Cell membrane</location>
        <topology evidence="10">Multi-pass membrane protein</topology>
    </subcellularLocation>
    <subcellularLocation>
        <location evidence="10">Bacterial flagellum basal body</location>
    </subcellularLocation>
</comment>
<proteinExistence type="inferred from homology"/>
<comment type="similarity">
    <text evidence="2 10">Belongs to the FliR/MopE/SpaR family.</text>
</comment>
<evidence type="ECO:0000313" key="11">
    <source>
        <dbReference type="EMBL" id="ESR26790.1"/>
    </source>
</evidence>
<organism evidence="11 12">
    <name type="scientific">Lutibaculum baratangense AMV1</name>
    <dbReference type="NCBI Taxonomy" id="631454"/>
    <lineage>
        <taxon>Bacteria</taxon>
        <taxon>Pseudomonadati</taxon>
        <taxon>Pseudomonadota</taxon>
        <taxon>Alphaproteobacteria</taxon>
        <taxon>Hyphomicrobiales</taxon>
        <taxon>Tepidamorphaceae</taxon>
        <taxon>Lutibaculum</taxon>
    </lineage>
</organism>
<keyword evidence="4 10" id="KW-1003">Cell membrane</keyword>
<evidence type="ECO:0000256" key="2">
    <source>
        <dbReference type="ARBA" id="ARBA00009772"/>
    </source>
</evidence>
<keyword evidence="11" id="KW-0282">Flagellum</keyword>
<dbReference type="STRING" id="631454.N177_0574"/>
<keyword evidence="7 10" id="KW-0472">Membrane</keyword>
<gene>
    <name evidence="11" type="ORF">N177_0574</name>
</gene>
<comment type="function">
    <text evidence="1 10">Role in flagellar biosynthesis.</text>
</comment>
<dbReference type="GO" id="GO:0044780">
    <property type="term" value="P:bacterial-type flagellum assembly"/>
    <property type="evidence" value="ECO:0007669"/>
    <property type="project" value="UniProtKB-UniRule"/>
</dbReference>
<evidence type="ECO:0000256" key="4">
    <source>
        <dbReference type="ARBA" id="ARBA00022475"/>
    </source>
</evidence>
<feature type="transmembrane region" description="Helical" evidence="10">
    <location>
        <begin position="212"/>
        <end position="240"/>
    </location>
</feature>
<comment type="caution">
    <text evidence="11">The sequence shown here is derived from an EMBL/GenBank/DDBJ whole genome shotgun (WGS) entry which is preliminary data.</text>
</comment>
<dbReference type="RefSeq" id="WP_023430723.1">
    <property type="nucleotide sequence ID" value="NZ_AWXZ01000013.1"/>
</dbReference>
<dbReference type="GO" id="GO:0009425">
    <property type="term" value="C:bacterial-type flagellum basal body"/>
    <property type="evidence" value="ECO:0007669"/>
    <property type="project" value="UniProtKB-SubCell"/>
</dbReference>
<dbReference type="GO" id="GO:0005886">
    <property type="term" value="C:plasma membrane"/>
    <property type="evidence" value="ECO:0007669"/>
    <property type="project" value="UniProtKB-SubCell"/>
</dbReference>
<evidence type="ECO:0000256" key="5">
    <source>
        <dbReference type="ARBA" id="ARBA00022692"/>
    </source>
</evidence>
<evidence type="ECO:0000313" key="12">
    <source>
        <dbReference type="Proteomes" id="UP000017819"/>
    </source>
</evidence>
<keyword evidence="11" id="KW-0966">Cell projection</keyword>
<dbReference type="Pfam" id="PF01311">
    <property type="entry name" value="Bac_export_1"/>
    <property type="match status" value="1"/>
</dbReference>
<dbReference type="OrthoDB" id="9779817at2"/>
<evidence type="ECO:0000256" key="8">
    <source>
        <dbReference type="ARBA" id="ARBA00023143"/>
    </source>
</evidence>
<feature type="transmembrane region" description="Helical" evidence="10">
    <location>
        <begin position="41"/>
        <end position="62"/>
    </location>
</feature>
<sequence length="253" mass="27198">MTVDLLPSAALTFLMIFVRVGTLVMLMPVLGETTIPVRVRLVFALVLTLVFYPVIGGLMPAVPTTLGQLLALLFGELVIGFFIGLLVRLVMSALQVAGSVIAMQTGLGFAQSFDASQGQQSAVFSSFLSVLAIALIFVTNLHHLFLAAIFDSYTLFPPGTIPPVEDGLRLGVRIVAESFALGVQISAPFLAFGLIFYFGLGILARLMPQVQVFFVAAPANIMIGFVMFAALLGVMMLWFLSYLENAVTPFLAR</sequence>
<dbReference type="Proteomes" id="UP000017819">
    <property type="component" value="Unassembled WGS sequence"/>
</dbReference>
<feature type="transmembrane region" description="Helical" evidence="10">
    <location>
        <begin position="6"/>
        <end position="29"/>
    </location>
</feature>
<feature type="transmembrane region" description="Helical" evidence="10">
    <location>
        <begin position="127"/>
        <end position="150"/>
    </location>
</feature>
<feature type="transmembrane region" description="Helical" evidence="10">
    <location>
        <begin position="68"/>
        <end position="87"/>
    </location>
</feature>
<evidence type="ECO:0000256" key="6">
    <source>
        <dbReference type="ARBA" id="ARBA00022989"/>
    </source>
</evidence>
<dbReference type="PRINTS" id="PR00953">
    <property type="entry name" value="TYPE3IMRPROT"/>
</dbReference>
<dbReference type="InterPro" id="IPR006303">
    <property type="entry name" value="FliR"/>
</dbReference>
<dbReference type="eggNOG" id="COG1684">
    <property type="taxonomic scope" value="Bacteria"/>
</dbReference>